<organism evidence="8 9">
    <name type="scientific">Prosthecobacter debontii</name>
    <dbReference type="NCBI Taxonomy" id="48467"/>
    <lineage>
        <taxon>Bacteria</taxon>
        <taxon>Pseudomonadati</taxon>
        <taxon>Verrucomicrobiota</taxon>
        <taxon>Verrucomicrobiia</taxon>
        <taxon>Verrucomicrobiales</taxon>
        <taxon>Verrucomicrobiaceae</taxon>
        <taxon>Prosthecobacter</taxon>
    </lineage>
</organism>
<dbReference type="RefSeq" id="WP_078813861.1">
    <property type="nucleotide sequence ID" value="NZ_FUYE01000008.1"/>
</dbReference>
<feature type="binding site" evidence="4">
    <location>
        <position position="277"/>
    </location>
    <ligand>
        <name>FAD</name>
        <dbReference type="ChEBI" id="CHEBI:57692"/>
    </ligand>
</feature>
<dbReference type="EMBL" id="FUYE01000008">
    <property type="protein sequence ID" value="SKA98068.1"/>
    <property type="molecule type" value="Genomic_DNA"/>
</dbReference>
<dbReference type="Pfam" id="PF00875">
    <property type="entry name" value="DNA_photolyase"/>
    <property type="match status" value="1"/>
</dbReference>
<keyword evidence="6" id="KW-0157">Chromophore</keyword>
<dbReference type="Proteomes" id="UP000190774">
    <property type="component" value="Unassembled WGS sequence"/>
</dbReference>
<dbReference type="STRING" id="48467.SAMN02745166_02672"/>
<gene>
    <name evidence="8" type="ORF">SAMN02745166_02672</name>
</gene>
<dbReference type="PANTHER" id="PTHR11455">
    <property type="entry name" value="CRYPTOCHROME"/>
    <property type="match status" value="1"/>
</dbReference>
<feature type="site" description="Electron transfer via tryptophanyl radical" evidence="5">
    <location>
        <position position="387"/>
    </location>
</feature>
<dbReference type="AlphaFoldDB" id="A0A1T4Y984"/>
<keyword evidence="9" id="KW-1185">Reference proteome</keyword>
<dbReference type="InterPro" id="IPR014729">
    <property type="entry name" value="Rossmann-like_a/b/a_fold"/>
</dbReference>
<dbReference type="Gene3D" id="3.40.50.620">
    <property type="entry name" value="HUPs"/>
    <property type="match status" value="1"/>
</dbReference>
<evidence type="ECO:0000313" key="8">
    <source>
        <dbReference type="EMBL" id="SKA98068.1"/>
    </source>
</evidence>
<evidence type="ECO:0000256" key="1">
    <source>
        <dbReference type="ARBA" id="ARBA00001932"/>
    </source>
</evidence>
<dbReference type="PANTHER" id="PTHR11455:SF9">
    <property type="entry name" value="CRYPTOCHROME CIRCADIAN CLOCK 5 ISOFORM X1"/>
    <property type="match status" value="1"/>
</dbReference>
<dbReference type="SUPFAM" id="SSF52425">
    <property type="entry name" value="Cryptochrome/photolyase, N-terminal domain"/>
    <property type="match status" value="1"/>
</dbReference>
<dbReference type="InterPro" id="IPR036134">
    <property type="entry name" value="Crypto/Photolyase_FAD-like_sf"/>
</dbReference>
<dbReference type="InterPro" id="IPR006050">
    <property type="entry name" value="DNA_photolyase_N"/>
</dbReference>
<sequence length="474" mass="54139">MPSYSTVIHWFRRDLRLTDNTALHQAAQDAAQVIPVYILSDWQKRHAWTGSIRQQFLCGCLESLDKNLGALGSRLILRCGQADQELEKLIKETKAEAVYLNRDYDPYGRDMEKKVEEVCHRFGIPCLTYKDRVLHEPDEVLTGSGGPYRVYTPYSKNWLSLEKTAPQGKPTTLGKAPAKDLTSHPLPDLGHWKLEPTQASLPAPGERAARQRMKDFIESRTLNAYAQKRNIPAGVTTSRLGQDLRFGLISIRELYTRCSAATSAQSPSDDQKSVATYLKELAWREFYLAILWHYPEVFDEEFAPEFRGMPWPGSDEQFQVWKQGQTGFPIVDAGIRELLATGFMHNRVRMIVSMFLTKDLHCHWRLGESFFMQHLVDGENASNNGGWQWSAGTGADAAPYFRIQNPWIQTKTYDPEGTYIRQWVPELRGVSPERFTAPPKDGRSLAPGYPLPMVDHHEERDRTLAIFGKHRETK</sequence>
<evidence type="ECO:0000259" key="7">
    <source>
        <dbReference type="PROSITE" id="PS51645"/>
    </source>
</evidence>
<feature type="site" description="Electron transfer via tryptophanyl radical" evidence="5">
    <location>
        <position position="311"/>
    </location>
</feature>
<comment type="cofactor">
    <cofactor evidence="1">
        <name>(6R)-5,10-methylene-5,6,7,8-tetrahydrofolate</name>
        <dbReference type="ChEBI" id="CHEBI:15636"/>
    </cofactor>
</comment>
<dbReference type="InterPro" id="IPR036155">
    <property type="entry name" value="Crypto/Photolyase_N_sf"/>
</dbReference>
<dbReference type="PRINTS" id="PR00147">
    <property type="entry name" value="DNAPHOTLYASE"/>
</dbReference>
<feature type="domain" description="Photolyase/cryptochrome alpha/beta" evidence="7">
    <location>
        <begin position="5"/>
        <end position="134"/>
    </location>
</feature>
<dbReference type="Pfam" id="PF03441">
    <property type="entry name" value="FAD_binding_7"/>
    <property type="match status" value="1"/>
</dbReference>
<keyword evidence="2 4" id="KW-0285">Flavoprotein</keyword>
<accession>A0A1T4Y984</accession>
<reference evidence="9" key="1">
    <citation type="submission" date="2017-02" db="EMBL/GenBank/DDBJ databases">
        <authorList>
            <person name="Varghese N."/>
            <person name="Submissions S."/>
        </authorList>
    </citation>
    <scope>NUCLEOTIDE SEQUENCE [LARGE SCALE GENOMIC DNA]</scope>
    <source>
        <strain evidence="9">ATCC 700200</strain>
    </source>
</reference>
<dbReference type="GO" id="GO:0071949">
    <property type="term" value="F:FAD binding"/>
    <property type="evidence" value="ECO:0007669"/>
    <property type="project" value="TreeGrafter"/>
</dbReference>
<dbReference type="Gene3D" id="1.10.579.10">
    <property type="entry name" value="DNA Cyclobutane Dipyrimidine Photolyase, subunit A, domain 3"/>
    <property type="match status" value="1"/>
</dbReference>
<proteinExistence type="inferred from homology"/>
<evidence type="ECO:0000313" key="9">
    <source>
        <dbReference type="Proteomes" id="UP000190774"/>
    </source>
</evidence>
<keyword evidence="8" id="KW-0456">Lyase</keyword>
<dbReference type="PROSITE" id="PS51645">
    <property type="entry name" value="PHR_CRY_ALPHA_BETA"/>
    <property type="match status" value="1"/>
</dbReference>
<keyword evidence="3 4" id="KW-0274">FAD</keyword>
<feature type="binding site" evidence="4">
    <location>
        <begin position="280"/>
        <end position="287"/>
    </location>
    <ligand>
        <name>FAD</name>
        <dbReference type="ChEBI" id="CHEBI:57692"/>
    </ligand>
</feature>
<comment type="similarity">
    <text evidence="6">Belongs to the DNA photolyase family.</text>
</comment>
<feature type="site" description="Electron transfer via tryptophanyl radical" evidence="5">
    <location>
        <position position="364"/>
    </location>
</feature>
<name>A0A1T4Y984_9BACT</name>
<evidence type="ECO:0000256" key="5">
    <source>
        <dbReference type="PIRSR" id="PIRSR602081-2"/>
    </source>
</evidence>
<dbReference type="GO" id="GO:0003677">
    <property type="term" value="F:DNA binding"/>
    <property type="evidence" value="ECO:0007669"/>
    <property type="project" value="TreeGrafter"/>
</dbReference>
<dbReference type="GO" id="GO:0009416">
    <property type="term" value="P:response to light stimulus"/>
    <property type="evidence" value="ECO:0007669"/>
    <property type="project" value="TreeGrafter"/>
</dbReference>
<dbReference type="GO" id="GO:0003904">
    <property type="term" value="F:deoxyribodipyrimidine photo-lyase activity"/>
    <property type="evidence" value="ECO:0007669"/>
    <property type="project" value="TreeGrafter"/>
</dbReference>
<dbReference type="SUPFAM" id="SSF48173">
    <property type="entry name" value="Cryptochrome/photolyase FAD-binding domain"/>
    <property type="match status" value="1"/>
</dbReference>
<evidence type="ECO:0000256" key="2">
    <source>
        <dbReference type="ARBA" id="ARBA00022630"/>
    </source>
</evidence>
<evidence type="ECO:0000256" key="6">
    <source>
        <dbReference type="RuleBase" id="RU004182"/>
    </source>
</evidence>
<dbReference type="OrthoDB" id="9772484at2"/>
<dbReference type="Gene3D" id="1.25.40.80">
    <property type="match status" value="1"/>
</dbReference>
<evidence type="ECO:0000256" key="3">
    <source>
        <dbReference type="ARBA" id="ARBA00022827"/>
    </source>
</evidence>
<protein>
    <submittedName>
        <fullName evidence="8">Deoxyribodipyrimidine photo-lyase</fullName>
    </submittedName>
</protein>
<evidence type="ECO:0000256" key="4">
    <source>
        <dbReference type="PIRSR" id="PIRSR602081-1"/>
    </source>
</evidence>
<dbReference type="InterPro" id="IPR005101">
    <property type="entry name" value="Cryptochr/Photolyase_FAD-bd"/>
</dbReference>
<dbReference type="InterPro" id="IPR002081">
    <property type="entry name" value="Cryptochrome/DNA_photolyase_1"/>
</dbReference>
<feature type="binding site" evidence="4">
    <location>
        <position position="225"/>
    </location>
    <ligand>
        <name>FAD</name>
        <dbReference type="ChEBI" id="CHEBI:57692"/>
    </ligand>
</feature>
<comment type="cofactor">
    <cofactor evidence="4">
        <name>FAD</name>
        <dbReference type="ChEBI" id="CHEBI:57692"/>
    </cofactor>
    <text evidence="4">Binds 1 FAD per subunit.</text>
</comment>